<comment type="caution">
    <text evidence="1">The sequence shown here is derived from an EMBL/GenBank/DDBJ whole genome shotgun (WGS) entry which is preliminary data.</text>
</comment>
<sequence>MIPATMTHELAYQCGFMYEDEDNFIAYLACRQQDDPIILTVPDINFKKNTSEVRMRRLEEN</sequence>
<dbReference type="InterPro" id="IPR024294">
    <property type="entry name" value="DUF3810"/>
</dbReference>
<dbReference type="Pfam" id="PF12725">
    <property type="entry name" value="DUF3810"/>
    <property type="match status" value="1"/>
</dbReference>
<evidence type="ECO:0000313" key="2">
    <source>
        <dbReference type="Proteomes" id="UP000322619"/>
    </source>
</evidence>
<dbReference type="Proteomes" id="UP000322619">
    <property type="component" value="Unassembled WGS sequence"/>
</dbReference>
<evidence type="ECO:0000313" key="1">
    <source>
        <dbReference type="EMBL" id="TYC84905.1"/>
    </source>
</evidence>
<dbReference type="AlphaFoldDB" id="A0A5D0WKQ5"/>
<dbReference type="EMBL" id="VSLA01000024">
    <property type="protein sequence ID" value="TYC84905.1"/>
    <property type="molecule type" value="Genomic_DNA"/>
</dbReference>
<reference evidence="1 2" key="1">
    <citation type="submission" date="2019-08" db="EMBL/GenBank/DDBJ databases">
        <title>Isolation and enrichment of carboxydotrophic bacteria from anaerobic sludge for the production of bio-based chemicals from syngas.</title>
        <authorList>
            <person name="Antares A.L."/>
            <person name="Moreira J."/>
            <person name="Diender M."/>
            <person name="Parshina S.N."/>
            <person name="Stams A.J.M."/>
            <person name="Alves M."/>
            <person name="Alves J.I."/>
            <person name="Sousa D.Z."/>
        </authorList>
    </citation>
    <scope>NUCLEOTIDE SEQUENCE [LARGE SCALE GENOMIC DNA]</scope>
    <source>
        <strain evidence="1 2">JM</strain>
    </source>
</reference>
<protein>
    <submittedName>
        <fullName evidence="1">DUF3810 domain-containing protein</fullName>
    </submittedName>
</protein>
<proteinExistence type="predicted"/>
<gene>
    <name evidence="1" type="ORF">FXB42_11130</name>
</gene>
<organism evidence="1 2">
    <name type="scientific">Acetobacterium wieringae</name>
    <dbReference type="NCBI Taxonomy" id="52694"/>
    <lineage>
        <taxon>Bacteria</taxon>
        <taxon>Bacillati</taxon>
        <taxon>Bacillota</taxon>
        <taxon>Clostridia</taxon>
        <taxon>Eubacteriales</taxon>
        <taxon>Eubacteriaceae</taxon>
        <taxon>Acetobacterium</taxon>
    </lineage>
</organism>
<accession>A0A5D0WKQ5</accession>
<name>A0A5D0WKQ5_9FIRM</name>